<accession>Q5C6U5</accession>
<proteinExistence type="evidence at transcript level"/>
<dbReference type="EMBL" id="AY808740">
    <property type="protein sequence ID" value="AAX24629.2"/>
    <property type="molecule type" value="mRNA"/>
</dbReference>
<organism evidence="1">
    <name type="scientific">Schistosoma japonicum</name>
    <name type="common">Blood fluke</name>
    <dbReference type="NCBI Taxonomy" id="6182"/>
    <lineage>
        <taxon>Eukaryota</taxon>
        <taxon>Metazoa</taxon>
        <taxon>Spiralia</taxon>
        <taxon>Lophotrochozoa</taxon>
        <taxon>Platyhelminthes</taxon>
        <taxon>Trematoda</taxon>
        <taxon>Digenea</taxon>
        <taxon>Strigeidida</taxon>
        <taxon>Schistosomatoidea</taxon>
        <taxon>Schistosomatidae</taxon>
        <taxon>Schistosoma</taxon>
    </lineage>
</organism>
<reference evidence="1" key="1">
    <citation type="journal article" date="2006" name="PLoS Pathog.">
        <title>New perspectives on host-parasite interplay by comparative transcriptomic and proteomic analyses of Schistosoma japonicum.</title>
        <authorList>
            <person name="Liu F."/>
            <person name="Lu J."/>
            <person name="Hu W."/>
            <person name="Wang S.Y."/>
            <person name="Cui S.J."/>
            <person name="Chi M."/>
            <person name="Yan Q."/>
            <person name="Wang X.R."/>
            <person name="Song H.D."/>
            <person name="Xu X.N."/>
            <person name="Wang J.J."/>
            <person name="Zhang X.L."/>
            <person name="Zhang X."/>
            <person name="Wang Z.Q."/>
            <person name="Xue C.L."/>
            <person name="Brindley P.J."/>
            <person name="McManus D.P."/>
            <person name="Yang P.Y."/>
            <person name="Feng Z."/>
            <person name="Chen Z."/>
            <person name="Han Z.G."/>
        </authorList>
    </citation>
    <scope>NUCLEOTIDE SEQUENCE</scope>
</reference>
<evidence type="ECO:0000313" key="1">
    <source>
        <dbReference type="EMBL" id="AAX24629.2"/>
    </source>
</evidence>
<dbReference type="AlphaFoldDB" id="Q5C6U5"/>
<name>Q5C6U5_SCHJA</name>
<feature type="non-terminal residue" evidence="1">
    <location>
        <position position="1"/>
    </location>
</feature>
<sequence length="263" mass="30259">SLSIGIKPNIPVPVKWRRAITEKGNLSHNTDAKIVTIRRRIDTTEINTWNTKAHENTTLNKLEQIRSNNLTVNNTMKLTNTSTDYIPPMKSKSRLAITKETFRQPQNTMKFSNAAMNQYNTETKQHSGNHQMTDSTGLSENELRDRLRKISEELHMEQCRRNHLANMCADLLEENRKLRHGQSDNMNKRHEQQIITIHTATTVPPTTTTTTADEHNEPIYKSHNIKKVKLGFINGKIKQISSNPSIWRKSKLKSQSLINETDL</sequence>
<protein>
    <submittedName>
        <fullName evidence="1">SJCHGC02491 protein</fullName>
    </submittedName>
</protein>